<name>A0A1F8H251_9BACT</name>
<keyword evidence="1" id="KW-0732">Signal</keyword>
<sequence>MKRAIVFVCVFFLSRCVFANVGQDTCDHRDEIFQDTLNFQTIEREAKLIVWGTVRSVGPGSVEKSGPTSSIVEQITLEVREFVRGKNLAAPWMKGTKLNLKFLVSITSPGVDVGDEVLWFLSGISNIGFSSLLGPAANFVAGPRAGSSFMINDLDNECLWRGESIYGRYSSDKVSKLLHKRGFTNSWITQVMEAGDRRDPGPVSVDLLIALAKVGR</sequence>
<accession>A0A1F8H251</accession>
<evidence type="ECO:0000313" key="3">
    <source>
        <dbReference type="Proteomes" id="UP000177111"/>
    </source>
</evidence>
<dbReference type="AlphaFoldDB" id="A0A1F8H251"/>
<proteinExistence type="predicted"/>
<evidence type="ECO:0000313" key="2">
    <source>
        <dbReference type="EMBL" id="OGN30986.1"/>
    </source>
</evidence>
<reference evidence="2 3" key="1">
    <citation type="journal article" date="2016" name="Nat. Commun.">
        <title>Thousands of microbial genomes shed light on interconnected biogeochemical processes in an aquifer system.</title>
        <authorList>
            <person name="Anantharaman K."/>
            <person name="Brown C.T."/>
            <person name="Hug L.A."/>
            <person name="Sharon I."/>
            <person name="Castelle C.J."/>
            <person name="Probst A.J."/>
            <person name="Thomas B.C."/>
            <person name="Singh A."/>
            <person name="Wilkins M.J."/>
            <person name="Karaoz U."/>
            <person name="Brodie E.L."/>
            <person name="Williams K.H."/>
            <person name="Hubbard S.S."/>
            <person name="Banfield J.F."/>
        </authorList>
    </citation>
    <scope>NUCLEOTIDE SEQUENCE [LARGE SCALE GENOMIC DNA]</scope>
</reference>
<comment type="caution">
    <text evidence="2">The sequence shown here is derived from an EMBL/GenBank/DDBJ whole genome shotgun (WGS) entry which is preliminary data.</text>
</comment>
<gene>
    <name evidence="2" type="ORF">A3I96_01675</name>
</gene>
<protein>
    <submittedName>
        <fullName evidence="2">Uncharacterized protein</fullName>
    </submittedName>
</protein>
<feature type="signal peptide" evidence="1">
    <location>
        <begin position="1"/>
        <end position="19"/>
    </location>
</feature>
<feature type="chain" id="PRO_5009535719" evidence="1">
    <location>
        <begin position="20"/>
        <end position="216"/>
    </location>
</feature>
<evidence type="ECO:0000256" key="1">
    <source>
        <dbReference type="SAM" id="SignalP"/>
    </source>
</evidence>
<dbReference type="EMBL" id="MGKT01000006">
    <property type="protein sequence ID" value="OGN30986.1"/>
    <property type="molecule type" value="Genomic_DNA"/>
</dbReference>
<organism evidence="2 3">
    <name type="scientific">Candidatus Yanofskybacteria bacterium RIFCSPLOWO2_02_FULL_44_18</name>
    <dbReference type="NCBI Taxonomy" id="1802705"/>
    <lineage>
        <taxon>Bacteria</taxon>
        <taxon>Candidatus Yanofskyibacteriota</taxon>
    </lineage>
</organism>
<dbReference type="Proteomes" id="UP000177111">
    <property type="component" value="Unassembled WGS sequence"/>
</dbReference>